<evidence type="ECO:0000313" key="3">
    <source>
        <dbReference type="EMBL" id="GAX87727.1"/>
    </source>
</evidence>
<keyword evidence="1" id="KW-0408">Iron</keyword>
<reference evidence="3 4" key="1">
    <citation type="journal article" date="2017" name="Syst. Appl. Microbiol.">
        <title>Lebetimonas natsushimae sp. nov., a novel strictly anaerobic, moderately thermophilic chemoautotroph isolated from a deep-sea hydrothermal vent polychaete nest in the Mid-Okinawa Trough.</title>
        <authorList>
            <person name="Nagata R."/>
            <person name="Takaki Y."/>
            <person name="Tame A."/>
            <person name="Nunoura T."/>
            <person name="Muto H."/>
            <person name="Mino S."/>
            <person name="Sawayama S."/>
            <person name="Takai K."/>
            <person name="Nakagawa S."/>
        </authorList>
    </citation>
    <scope>NUCLEOTIDE SEQUENCE [LARGE SCALE GENOMIC DNA]</scope>
    <source>
        <strain evidence="3 4">HS1857</strain>
    </source>
</reference>
<dbReference type="InterPro" id="IPR007167">
    <property type="entry name" value="Fe-transptr_FeoA-like"/>
</dbReference>
<dbReference type="Pfam" id="PF04023">
    <property type="entry name" value="FeoA"/>
    <property type="match status" value="1"/>
</dbReference>
<dbReference type="OrthoDB" id="5340000at2"/>
<dbReference type="PANTHER" id="PTHR42954">
    <property type="entry name" value="FE(2+) TRANSPORT PROTEIN A"/>
    <property type="match status" value="1"/>
</dbReference>
<feature type="domain" description="Ferrous iron transporter FeoA-like" evidence="2">
    <location>
        <begin position="1"/>
        <end position="73"/>
    </location>
</feature>
<dbReference type="EMBL" id="BDME01000002">
    <property type="protein sequence ID" value="GAX87727.1"/>
    <property type="molecule type" value="Genomic_DNA"/>
</dbReference>
<sequence>MKLNELKMGESGIITKILAKDPLKSRLLSMGFARGERVKVLKHTLAKNTYEVEVNRIPIALREEEAAQIEVRRENEGD</sequence>
<evidence type="ECO:0000256" key="1">
    <source>
        <dbReference type="ARBA" id="ARBA00023004"/>
    </source>
</evidence>
<protein>
    <submittedName>
        <fullName evidence="3">Ferrous iron transport protein A</fullName>
    </submittedName>
</protein>
<proteinExistence type="predicted"/>
<organism evidence="3 4">
    <name type="scientific">Lebetimonas natsushimae</name>
    <dbReference type="NCBI Taxonomy" id="1936991"/>
    <lineage>
        <taxon>Bacteria</taxon>
        <taxon>Pseudomonadati</taxon>
        <taxon>Campylobacterota</taxon>
        <taxon>Epsilonproteobacteria</taxon>
        <taxon>Nautiliales</taxon>
        <taxon>Nautiliaceae</taxon>
        <taxon>Lebetimonas</taxon>
    </lineage>
</organism>
<dbReference type="PANTHER" id="PTHR42954:SF2">
    <property type="entry name" value="FE(2+) TRANSPORT PROTEIN A"/>
    <property type="match status" value="1"/>
</dbReference>
<keyword evidence="4" id="KW-1185">Reference proteome</keyword>
<comment type="caution">
    <text evidence="3">The sequence shown here is derived from an EMBL/GenBank/DDBJ whole genome shotgun (WGS) entry which is preliminary data.</text>
</comment>
<accession>A0A292YCE5</accession>
<evidence type="ECO:0000313" key="4">
    <source>
        <dbReference type="Proteomes" id="UP000217944"/>
    </source>
</evidence>
<dbReference type="SUPFAM" id="SSF50037">
    <property type="entry name" value="C-terminal domain of transcriptional repressors"/>
    <property type="match status" value="1"/>
</dbReference>
<dbReference type="InterPro" id="IPR052713">
    <property type="entry name" value="FeoA"/>
</dbReference>
<dbReference type="Proteomes" id="UP000217944">
    <property type="component" value="Unassembled WGS sequence"/>
</dbReference>
<dbReference type="Gene3D" id="2.30.30.90">
    <property type="match status" value="1"/>
</dbReference>
<dbReference type="RefSeq" id="WP_096259041.1">
    <property type="nucleotide sequence ID" value="NZ_BDME01000002.1"/>
</dbReference>
<dbReference type="GO" id="GO:0046914">
    <property type="term" value="F:transition metal ion binding"/>
    <property type="evidence" value="ECO:0007669"/>
    <property type="project" value="InterPro"/>
</dbReference>
<dbReference type="InterPro" id="IPR038157">
    <property type="entry name" value="FeoA_core_dom"/>
</dbReference>
<gene>
    <name evidence="3" type="ORF">LNAT_P1024</name>
</gene>
<evidence type="ECO:0000259" key="2">
    <source>
        <dbReference type="SMART" id="SM00899"/>
    </source>
</evidence>
<name>A0A292YCE5_9BACT</name>
<dbReference type="AlphaFoldDB" id="A0A292YCE5"/>
<dbReference type="InterPro" id="IPR008988">
    <property type="entry name" value="Transcriptional_repressor_C"/>
</dbReference>
<dbReference type="SMART" id="SM00899">
    <property type="entry name" value="FeoA"/>
    <property type="match status" value="1"/>
</dbReference>